<dbReference type="InterPro" id="IPR029058">
    <property type="entry name" value="AB_hydrolase_fold"/>
</dbReference>
<dbReference type="RefSeq" id="WP_188870626.1">
    <property type="nucleotide sequence ID" value="NZ_BMOO01000002.1"/>
</dbReference>
<dbReference type="SUPFAM" id="SSF53474">
    <property type="entry name" value="alpha/beta-Hydrolases"/>
    <property type="match status" value="1"/>
</dbReference>
<dbReference type="EMBL" id="BMOO01000002">
    <property type="protein sequence ID" value="GGM62484.1"/>
    <property type="molecule type" value="Genomic_DNA"/>
</dbReference>
<accession>A0A830FXT6</accession>
<dbReference type="Pfam" id="PF00561">
    <property type="entry name" value="Abhydrolase_1"/>
    <property type="match status" value="1"/>
</dbReference>
<dbReference type="InterPro" id="IPR050266">
    <property type="entry name" value="AB_hydrolase_sf"/>
</dbReference>
<feature type="domain" description="AB hydrolase-1" evidence="1">
    <location>
        <begin position="24"/>
        <end position="251"/>
    </location>
</feature>
<gene>
    <name evidence="2" type="ORF">GCM10009017_10710</name>
    <name evidence="3" type="ORF">J2752_001525</name>
</gene>
<organism evidence="2 4">
    <name type="scientific">Halarchaeum rubridurum</name>
    <dbReference type="NCBI Taxonomy" id="489911"/>
    <lineage>
        <taxon>Archaea</taxon>
        <taxon>Methanobacteriati</taxon>
        <taxon>Methanobacteriota</taxon>
        <taxon>Stenosarchaea group</taxon>
        <taxon>Halobacteria</taxon>
        <taxon>Halobacteriales</taxon>
        <taxon>Halobacteriaceae</taxon>
    </lineage>
</organism>
<dbReference type="OrthoDB" id="7531at2157"/>
<dbReference type="EMBL" id="JAGGKO010000002">
    <property type="protein sequence ID" value="MBP1954613.1"/>
    <property type="molecule type" value="Genomic_DNA"/>
</dbReference>
<evidence type="ECO:0000313" key="3">
    <source>
        <dbReference type="EMBL" id="MBP1954613.1"/>
    </source>
</evidence>
<protein>
    <submittedName>
        <fullName evidence="2">Alpha/beta hydrolase</fullName>
    </submittedName>
    <submittedName>
        <fullName evidence="3">Pimeloyl-ACP methyl ester carboxylesterase</fullName>
    </submittedName>
</protein>
<dbReference type="AlphaFoldDB" id="A0A830FXT6"/>
<evidence type="ECO:0000313" key="4">
    <source>
        <dbReference type="Proteomes" id="UP000614609"/>
    </source>
</evidence>
<comment type="caution">
    <text evidence="2">The sequence shown here is derived from an EMBL/GenBank/DDBJ whole genome shotgun (WGS) entry which is preliminary data.</text>
</comment>
<dbReference type="PRINTS" id="PR00111">
    <property type="entry name" value="ABHYDROLASE"/>
</dbReference>
<proteinExistence type="predicted"/>
<dbReference type="Proteomes" id="UP000614609">
    <property type="component" value="Unassembled WGS sequence"/>
</dbReference>
<dbReference type="GO" id="GO:0016787">
    <property type="term" value="F:hydrolase activity"/>
    <property type="evidence" value="ECO:0007669"/>
    <property type="project" value="UniProtKB-KW"/>
</dbReference>
<name>A0A830FXT6_9EURY</name>
<reference evidence="2" key="2">
    <citation type="submission" date="2020-09" db="EMBL/GenBank/DDBJ databases">
        <authorList>
            <person name="Sun Q."/>
            <person name="Ohkuma M."/>
        </authorList>
    </citation>
    <scope>NUCLEOTIDE SEQUENCE</scope>
    <source>
        <strain evidence="2">JCM 16108</strain>
    </source>
</reference>
<dbReference type="PANTHER" id="PTHR43798">
    <property type="entry name" value="MONOACYLGLYCEROL LIPASE"/>
    <property type="match status" value="1"/>
</dbReference>
<reference evidence="3" key="3">
    <citation type="submission" date="2021-03" db="EMBL/GenBank/DDBJ databases">
        <title>Genomic Encyclopedia of Type Strains, Phase IV (KMG-IV): sequencing the most valuable type-strain genomes for metagenomic binning, comparative biology and taxonomic classification.</title>
        <authorList>
            <person name="Goeker M."/>
        </authorList>
    </citation>
    <scope>NUCLEOTIDE SEQUENCE</scope>
    <source>
        <strain evidence="3">DSM 22443</strain>
    </source>
</reference>
<reference evidence="2" key="1">
    <citation type="journal article" date="2014" name="Int. J. Syst. Evol. Microbiol.">
        <title>Complete genome sequence of Corynebacterium casei LMG S-19264T (=DSM 44701T), isolated from a smear-ripened cheese.</title>
        <authorList>
            <consortium name="US DOE Joint Genome Institute (JGI-PGF)"/>
            <person name="Walter F."/>
            <person name="Albersmeier A."/>
            <person name="Kalinowski J."/>
            <person name="Ruckert C."/>
        </authorList>
    </citation>
    <scope>NUCLEOTIDE SEQUENCE</scope>
    <source>
        <strain evidence="2">JCM 16108</strain>
    </source>
</reference>
<keyword evidence="2" id="KW-0378">Hydrolase</keyword>
<sequence>MPAHPELFRRRADVLADDRGSGSPVVFAHGTFMDRTMFDPQVAELTPDYRCVAYDSRARTDAYVGDYDLDDLAADCVELLNGKGIDSCVLVGMSVGGFTALRVALDYPDRVDGLVLIDAPAGPTTEAERDTYERIVADLRESDLVPGTLARQVAERVTSETTHEERPELLETWAERWETYPGDAVANEYESWYDKPGVADRLDEIDVPALVVHGEEDVFDIERAEATADGLPDADLVRVPAAGHLSNLERPAVVTDALRDFLDDVYDD</sequence>
<keyword evidence="4" id="KW-1185">Reference proteome</keyword>
<dbReference type="Gene3D" id="3.40.50.1820">
    <property type="entry name" value="alpha/beta hydrolase"/>
    <property type="match status" value="1"/>
</dbReference>
<dbReference type="Proteomes" id="UP000765891">
    <property type="component" value="Unassembled WGS sequence"/>
</dbReference>
<evidence type="ECO:0000259" key="1">
    <source>
        <dbReference type="Pfam" id="PF00561"/>
    </source>
</evidence>
<evidence type="ECO:0000313" key="2">
    <source>
        <dbReference type="EMBL" id="GGM62484.1"/>
    </source>
</evidence>
<dbReference type="InterPro" id="IPR000073">
    <property type="entry name" value="AB_hydrolase_1"/>
</dbReference>